<reference evidence="8 9" key="1">
    <citation type="submission" date="2015-01" db="EMBL/GenBank/DDBJ databases">
        <title>Genome sequencing of Jeotgalibacillus soli.</title>
        <authorList>
            <person name="Goh K.M."/>
            <person name="Chan K.-G."/>
            <person name="Yaakop A.S."/>
            <person name="Ee R."/>
            <person name="Gan H.M."/>
            <person name="Chan C.S."/>
        </authorList>
    </citation>
    <scope>NUCLEOTIDE SEQUENCE [LARGE SCALE GENOMIC DNA]</scope>
    <source>
        <strain evidence="8 9">P9</strain>
    </source>
</reference>
<dbReference type="InterPro" id="IPR036259">
    <property type="entry name" value="MFS_trans_sf"/>
</dbReference>
<keyword evidence="9" id="KW-1185">Reference proteome</keyword>
<dbReference type="PATRIC" id="fig|889306.3.peg.2665"/>
<dbReference type="Gene3D" id="1.20.1250.20">
    <property type="entry name" value="MFS general substrate transporter like domains"/>
    <property type="match status" value="2"/>
</dbReference>
<feature type="transmembrane region" description="Helical" evidence="6">
    <location>
        <begin position="354"/>
        <end position="374"/>
    </location>
</feature>
<evidence type="ECO:0000256" key="6">
    <source>
        <dbReference type="SAM" id="Phobius"/>
    </source>
</evidence>
<keyword evidence="5 6" id="KW-0472">Membrane</keyword>
<evidence type="ECO:0000256" key="1">
    <source>
        <dbReference type="ARBA" id="ARBA00004651"/>
    </source>
</evidence>
<feature type="transmembrane region" description="Helical" evidence="6">
    <location>
        <begin position="318"/>
        <end position="342"/>
    </location>
</feature>
<evidence type="ECO:0000259" key="7">
    <source>
        <dbReference type="PROSITE" id="PS50850"/>
    </source>
</evidence>
<dbReference type="PROSITE" id="PS50850">
    <property type="entry name" value="MFS"/>
    <property type="match status" value="1"/>
</dbReference>
<keyword evidence="2" id="KW-0813">Transport</keyword>
<feature type="transmembrane region" description="Helical" evidence="6">
    <location>
        <begin position="224"/>
        <end position="246"/>
    </location>
</feature>
<dbReference type="CDD" id="cd17475">
    <property type="entry name" value="MFS_MT3072_like"/>
    <property type="match status" value="1"/>
</dbReference>
<dbReference type="SUPFAM" id="SSF103473">
    <property type="entry name" value="MFS general substrate transporter"/>
    <property type="match status" value="1"/>
</dbReference>
<feature type="transmembrane region" description="Helical" evidence="6">
    <location>
        <begin position="106"/>
        <end position="123"/>
    </location>
</feature>
<name>A0A0C2VM76_9BACL</name>
<protein>
    <submittedName>
        <fullName evidence="8">MFS transporter</fullName>
    </submittedName>
</protein>
<proteinExistence type="predicted"/>
<keyword evidence="3 6" id="KW-0812">Transmembrane</keyword>
<evidence type="ECO:0000256" key="3">
    <source>
        <dbReference type="ARBA" id="ARBA00022692"/>
    </source>
</evidence>
<feature type="transmembrane region" description="Helical" evidence="6">
    <location>
        <begin position="84"/>
        <end position="100"/>
    </location>
</feature>
<keyword evidence="4 6" id="KW-1133">Transmembrane helix</keyword>
<feature type="transmembrane region" description="Helical" evidence="6">
    <location>
        <begin position="291"/>
        <end position="312"/>
    </location>
</feature>
<feature type="transmembrane region" description="Helical" evidence="6">
    <location>
        <begin position="56"/>
        <end position="77"/>
    </location>
</feature>
<gene>
    <name evidence="8" type="ORF">KP78_26520</name>
</gene>
<dbReference type="InterPro" id="IPR052952">
    <property type="entry name" value="MFS-Transporter"/>
</dbReference>
<dbReference type="PANTHER" id="PTHR23527">
    <property type="entry name" value="BLL3282 PROTEIN"/>
    <property type="match status" value="1"/>
</dbReference>
<feature type="transmembrane region" description="Helical" evidence="6">
    <location>
        <begin position="171"/>
        <end position="193"/>
    </location>
</feature>
<evidence type="ECO:0000256" key="4">
    <source>
        <dbReference type="ARBA" id="ARBA00022989"/>
    </source>
</evidence>
<evidence type="ECO:0000256" key="2">
    <source>
        <dbReference type="ARBA" id="ARBA00022448"/>
    </source>
</evidence>
<dbReference type="GO" id="GO:0022857">
    <property type="term" value="F:transmembrane transporter activity"/>
    <property type="evidence" value="ECO:0007669"/>
    <property type="project" value="InterPro"/>
</dbReference>
<accession>A0A0C2VM76</accession>
<organism evidence="8 9">
    <name type="scientific">Jeotgalibacillus soli</name>
    <dbReference type="NCBI Taxonomy" id="889306"/>
    <lineage>
        <taxon>Bacteria</taxon>
        <taxon>Bacillati</taxon>
        <taxon>Bacillota</taxon>
        <taxon>Bacilli</taxon>
        <taxon>Bacillales</taxon>
        <taxon>Caryophanaceae</taxon>
        <taxon>Jeotgalibacillus</taxon>
    </lineage>
</organism>
<dbReference type="InterPro" id="IPR020846">
    <property type="entry name" value="MFS_dom"/>
</dbReference>
<feature type="transmembrane region" description="Helical" evidence="6">
    <location>
        <begin position="386"/>
        <end position="407"/>
    </location>
</feature>
<comment type="subcellular location">
    <subcellularLocation>
        <location evidence="1">Cell membrane</location>
        <topology evidence="1">Multi-pass membrane protein</topology>
    </subcellularLocation>
</comment>
<dbReference type="PANTHER" id="PTHR23527:SF1">
    <property type="entry name" value="BLL3282 PROTEIN"/>
    <property type="match status" value="1"/>
</dbReference>
<evidence type="ECO:0000313" key="8">
    <source>
        <dbReference type="EMBL" id="KIL45108.1"/>
    </source>
</evidence>
<feature type="transmembrane region" description="Helical" evidence="6">
    <location>
        <begin position="258"/>
        <end position="279"/>
    </location>
</feature>
<dbReference type="GO" id="GO:0005886">
    <property type="term" value="C:plasma membrane"/>
    <property type="evidence" value="ECO:0007669"/>
    <property type="project" value="UniProtKB-SubCell"/>
</dbReference>
<feature type="domain" description="Major facilitator superfamily (MFS) profile" evidence="7">
    <location>
        <begin position="19"/>
        <end position="411"/>
    </location>
</feature>
<feature type="transmembrane region" description="Helical" evidence="6">
    <location>
        <begin position="20"/>
        <end position="44"/>
    </location>
</feature>
<sequence>MNNFLLKDRPGLLTEPWKMLVYLLLAQLMVAFIGRSMGPLGVLIGEDLSLTKAQIGLLPAALFFGQALASIPAGYLTDRVGSRILLLLLSVCLGISFLFMTFVNNFWLLLFLVGIGGIGYGSMHPVSNRGIIYWFTLKQRGAAMGIKQSGVTLGSALAALLLLPLSASYGWRPVLAAASLFLLLAGALAYYFYKDPPEQKQRKSDQTGIASFYKSMLGMAKNKALMLVSLSAMGLNGSQMCLNTYVVLFSYEKLEISLFLAGTLLVISEISGSIGRVAWGVLSDRFFNGRRVVILMIISTISALSSLTIAFLPSEASFWMVVPIIIIFGFAVSGFNGIWMNLASEIVPREQSGISSGFSITLGSLGVILIPPIFGLMVDYSGSYTMGWLLITAVMVLVFTLLTILTLQTREKLTV</sequence>
<comment type="caution">
    <text evidence="8">The sequence shown here is derived from an EMBL/GenBank/DDBJ whole genome shotgun (WGS) entry which is preliminary data.</text>
</comment>
<dbReference type="InterPro" id="IPR011701">
    <property type="entry name" value="MFS"/>
</dbReference>
<dbReference type="Proteomes" id="UP000031938">
    <property type="component" value="Unassembled WGS sequence"/>
</dbReference>
<dbReference type="STRING" id="889306.KP78_26520"/>
<dbReference type="RefSeq" id="WP_041089381.1">
    <property type="nucleotide sequence ID" value="NZ_JXRP01000018.1"/>
</dbReference>
<evidence type="ECO:0000256" key="5">
    <source>
        <dbReference type="ARBA" id="ARBA00023136"/>
    </source>
</evidence>
<dbReference type="AlphaFoldDB" id="A0A0C2VM76"/>
<dbReference type="Pfam" id="PF07690">
    <property type="entry name" value="MFS_1"/>
    <property type="match status" value="1"/>
</dbReference>
<dbReference type="OrthoDB" id="244640at2"/>
<feature type="transmembrane region" description="Helical" evidence="6">
    <location>
        <begin position="144"/>
        <end position="165"/>
    </location>
</feature>
<evidence type="ECO:0000313" key="9">
    <source>
        <dbReference type="Proteomes" id="UP000031938"/>
    </source>
</evidence>
<dbReference type="EMBL" id="JXRP01000018">
    <property type="protein sequence ID" value="KIL45108.1"/>
    <property type="molecule type" value="Genomic_DNA"/>
</dbReference>